<protein>
    <submittedName>
        <fullName evidence="1">RPL14B-ribosomal protein</fullName>
    </submittedName>
</protein>
<evidence type="ECO:0000313" key="1">
    <source>
        <dbReference type="EMBL" id="PWN48950.1"/>
    </source>
</evidence>
<proteinExistence type="predicted"/>
<accession>A0ACD0NT24</accession>
<organism evidence="1 2">
    <name type="scientific">Violaceomyces palustris</name>
    <dbReference type="NCBI Taxonomy" id="1673888"/>
    <lineage>
        <taxon>Eukaryota</taxon>
        <taxon>Fungi</taxon>
        <taxon>Dikarya</taxon>
        <taxon>Basidiomycota</taxon>
        <taxon>Ustilaginomycotina</taxon>
        <taxon>Ustilaginomycetes</taxon>
        <taxon>Violaceomycetales</taxon>
        <taxon>Violaceomycetaceae</taxon>
        <taxon>Violaceomyces</taxon>
    </lineage>
</organism>
<dbReference type="Proteomes" id="UP000245626">
    <property type="component" value="Unassembled WGS sequence"/>
</dbReference>
<sequence length="138" mass="15330">MGAQRESFKRYVEVGRVVLLNAGPSEGKLAVIVEIVDHNRAIIDGPSTGVERQVYSYKNLTLTPHTIKGLPRAAGTPAVKKAFEKSDVAEKWAQSAWAKKREALKTRRAASDFERFNIMLLKKQRRRVVGAALKKVSA</sequence>
<evidence type="ECO:0000313" key="2">
    <source>
        <dbReference type="Proteomes" id="UP000245626"/>
    </source>
</evidence>
<gene>
    <name evidence="1" type="ORF">IE53DRAFT_363514</name>
</gene>
<dbReference type="EMBL" id="KZ820119">
    <property type="protein sequence ID" value="PWN48950.1"/>
    <property type="molecule type" value="Genomic_DNA"/>
</dbReference>
<reference evidence="1 2" key="1">
    <citation type="journal article" date="2018" name="Mol. Biol. Evol.">
        <title>Broad Genomic Sampling Reveals a Smut Pathogenic Ancestry of the Fungal Clade Ustilaginomycotina.</title>
        <authorList>
            <person name="Kijpornyongpan T."/>
            <person name="Mondo S.J."/>
            <person name="Barry K."/>
            <person name="Sandor L."/>
            <person name="Lee J."/>
            <person name="Lipzen A."/>
            <person name="Pangilinan J."/>
            <person name="LaButti K."/>
            <person name="Hainaut M."/>
            <person name="Henrissat B."/>
            <person name="Grigoriev I.V."/>
            <person name="Spatafora J.W."/>
            <person name="Aime M.C."/>
        </authorList>
    </citation>
    <scope>NUCLEOTIDE SEQUENCE [LARGE SCALE GENOMIC DNA]</scope>
    <source>
        <strain evidence="1 2">SA 807</strain>
    </source>
</reference>
<keyword evidence="2" id="KW-1185">Reference proteome</keyword>
<name>A0ACD0NT24_9BASI</name>